<evidence type="ECO:0000313" key="9">
    <source>
        <dbReference type="EMBL" id="KAL0993625.1"/>
    </source>
</evidence>
<dbReference type="InterPro" id="IPR018114">
    <property type="entry name" value="TRYPSIN_HIS"/>
</dbReference>
<dbReference type="PANTHER" id="PTHR24252">
    <property type="entry name" value="ACROSIN-RELATED"/>
    <property type="match status" value="1"/>
</dbReference>
<dbReference type="PANTHER" id="PTHR24252:SF7">
    <property type="entry name" value="HYALIN"/>
    <property type="match status" value="1"/>
</dbReference>
<keyword evidence="1 6" id="KW-0645">Protease</keyword>
<gene>
    <name evidence="9" type="ORF">UPYG_G00110730</name>
</gene>
<dbReference type="SUPFAM" id="SSF50494">
    <property type="entry name" value="Trypsin-like serine proteases"/>
    <property type="match status" value="1"/>
</dbReference>
<dbReference type="PROSITE" id="PS00135">
    <property type="entry name" value="TRYPSIN_SER"/>
    <property type="match status" value="1"/>
</dbReference>
<evidence type="ECO:0000256" key="4">
    <source>
        <dbReference type="ARBA" id="ARBA00022825"/>
    </source>
</evidence>
<reference evidence="9 10" key="1">
    <citation type="submission" date="2024-06" db="EMBL/GenBank/DDBJ databases">
        <authorList>
            <person name="Pan Q."/>
            <person name="Wen M."/>
            <person name="Jouanno E."/>
            <person name="Zahm M."/>
            <person name="Klopp C."/>
            <person name="Cabau C."/>
            <person name="Louis A."/>
            <person name="Berthelot C."/>
            <person name="Parey E."/>
            <person name="Roest Crollius H."/>
            <person name="Montfort J."/>
            <person name="Robinson-Rechavi M."/>
            <person name="Bouchez O."/>
            <person name="Lampietro C."/>
            <person name="Lopez Roques C."/>
            <person name="Donnadieu C."/>
            <person name="Postlethwait J."/>
            <person name="Bobe J."/>
            <person name="Verreycken H."/>
            <person name="Guiguen Y."/>
        </authorList>
    </citation>
    <scope>NUCLEOTIDE SEQUENCE [LARGE SCALE GENOMIC DNA]</scope>
    <source>
        <strain evidence="9">Up_M1</strain>
        <tissue evidence="9">Testis</tissue>
    </source>
</reference>
<dbReference type="Pfam" id="PF00089">
    <property type="entry name" value="Trypsin"/>
    <property type="match status" value="1"/>
</dbReference>
<keyword evidence="5" id="KW-1015">Disulfide bond</keyword>
<dbReference type="InterPro" id="IPR033116">
    <property type="entry name" value="TRYPSIN_SER"/>
</dbReference>
<evidence type="ECO:0000256" key="5">
    <source>
        <dbReference type="ARBA" id="ARBA00023157"/>
    </source>
</evidence>
<keyword evidence="4 6" id="KW-0720">Serine protease</keyword>
<dbReference type="InterPro" id="IPR001254">
    <property type="entry name" value="Trypsin_dom"/>
</dbReference>
<dbReference type="InterPro" id="IPR009003">
    <property type="entry name" value="Peptidase_S1_PA"/>
</dbReference>
<dbReference type="Proteomes" id="UP001557470">
    <property type="component" value="Unassembled WGS sequence"/>
</dbReference>
<dbReference type="PROSITE" id="PS50240">
    <property type="entry name" value="TRYPSIN_DOM"/>
    <property type="match status" value="1"/>
</dbReference>
<evidence type="ECO:0000259" key="8">
    <source>
        <dbReference type="PROSITE" id="PS50240"/>
    </source>
</evidence>
<protein>
    <recommendedName>
        <fullName evidence="8">Peptidase S1 domain-containing protein</fullName>
    </recommendedName>
</protein>
<proteinExistence type="predicted"/>
<sequence>MGFWGILFVVLLVCKATGSFEPQIRSSIVGGKDASKGSWPWMAFLEIAVGNFSFSCGASILSEDWVLTAAHCVEPDSNIILEQSYVLLGLHSLQEIEELEDPDVVVRSMSKIVVHPDYDTNNMFNDIALVKLNHSACLSHLILPVKLPGPQDIFGHESECWVTGWGNIDMGVPLSGERILQQVQVPLVRQCACLEAYPLLTSGMLCAGLWEGGIDSCQGDSGGPLVCRSGGTFVQVGIVSYGKGCALEGFPGVYTRVVRYMDFILDTVNPNIEAS</sequence>
<dbReference type="InterPro" id="IPR043504">
    <property type="entry name" value="Peptidase_S1_PA_chymotrypsin"/>
</dbReference>
<dbReference type="FunFam" id="2.40.10.10:FF:000024">
    <property type="entry name" value="Serine protease 53"/>
    <property type="match status" value="1"/>
</dbReference>
<keyword evidence="10" id="KW-1185">Reference proteome</keyword>
<feature type="signal peptide" evidence="7">
    <location>
        <begin position="1"/>
        <end position="19"/>
    </location>
</feature>
<accession>A0ABD0XIF0</accession>
<keyword evidence="2 7" id="KW-0732">Signal</keyword>
<evidence type="ECO:0000256" key="2">
    <source>
        <dbReference type="ARBA" id="ARBA00022729"/>
    </source>
</evidence>
<feature type="domain" description="Peptidase S1" evidence="8">
    <location>
        <begin position="28"/>
        <end position="269"/>
    </location>
</feature>
<dbReference type="PRINTS" id="PR00722">
    <property type="entry name" value="CHYMOTRYPSIN"/>
</dbReference>
<organism evidence="9 10">
    <name type="scientific">Umbra pygmaea</name>
    <name type="common">Eastern mudminnow</name>
    <dbReference type="NCBI Taxonomy" id="75934"/>
    <lineage>
        <taxon>Eukaryota</taxon>
        <taxon>Metazoa</taxon>
        <taxon>Chordata</taxon>
        <taxon>Craniata</taxon>
        <taxon>Vertebrata</taxon>
        <taxon>Euteleostomi</taxon>
        <taxon>Actinopterygii</taxon>
        <taxon>Neopterygii</taxon>
        <taxon>Teleostei</taxon>
        <taxon>Protacanthopterygii</taxon>
        <taxon>Esociformes</taxon>
        <taxon>Umbridae</taxon>
        <taxon>Umbra</taxon>
    </lineage>
</organism>
<evidence type="ECO:0000256" key="7">
    <source>
        <dbReference type="SAM" id="SignalP"/>
    </source>
</evidence>
<dbReference type="CDD" id="cd00190">
    <property type="entry name" value="Tryp_SPc"/>
    <property type="match status" value="1"/>
</dbReference>
<dbReference type="GO" id="GO:0008236">
    <property type="term" value="F:serine-type peptidase activity"/>
    <property type="evidence" value="ECO:0007669"/>
    <property type="project" value="UniProtKB-KW"/>
</dbReference>
<evidence type="ECO:0000256" key="6">
    <source>
        <dbReference type="RuleBase" id="RU363034"/>
    </source>
</evidence>
<keyword evidence="3 6" id="KW-0378">Hydrolase</keyword>
<dbReference type="InterPro" id="IPR001314">
    <property type="entry name" value="Peptidase_S1A"/>
</dbReference>
<comment type="caution">
    <text evidence="9">The sequence shown here is derived from an EMBL/GenBank/DDBJ whole genome shotgun (WGS) entry which is preliminary data.</text>
</comment>
<dbReference type="SMART" id="SM00020">
    <property type="entry name" value="Tryp_SPc"/>
    <property type="match status" value="1"/>
</dbReference>
<evidence type="ECO:0000313" key="10">
    <source>
        <dbReference type="Proteomes" id="UP001557470"/>
    </source>
</evidence>
<dbReference type="GO" id="GO:0006508">
    <property type="term" value="P:proteolysis"/>
    <property type="evidence" value="ECO:0007669"/>
    <property type="project" value="UniProtKB-KW"/>
</dbReference>
<dbReference type="Gene3D" id="2.40.10.10">
    <property type="entry name" value="Trypsin-like serine proteases"/>
    <property type="match status" value="1"/>
</dbReference>
<evidence type="ECO:0000256" key="3">
    <source>
        <dbReference type="ARBA" id="ARBA00022801"/>
    </source>
</evidence>
<dbReference type="EMBL" id="JAGEUA010000003">
    <property type="protein sequence ID" value="KAL0993625.1"/>
    <property type="molecule type" value="Genomic_DNA"/>
</dbReference>
<evidence type="ECO:0000256" key="1">
    <source>
        <dbReference type="ARBA" id="ARBA00022670"/>
    </source>
</evidence>
<dbReference type="PROSITE" id="PS00134">
    <property type="entry name" value="TRYPSIN_HIS"/>
    <property type="match status" value="1"/>
</dbReference>
<feature type="chain" id="PRO_5044767516" description="Peptidase S1 domain-containing protein" evidence="7">
    <location>
        <begin position="20"/>
        <end position="275"/>
    </location>
</feature>
<name>A0ABD0XIF0_UMBPY</name>
<dbReference type="AlphaFoldDB" id="A0ABD0XIF0"/>